<dbReference type="AlphaFoldDB" id="A0A7Y9QUP9"/>
<dbReference type="SUPFAM" id="SSF48371">
    <property type="entry name" value="ARM repeat"/>
    <property type="match status" value="1"/>
</dbReference>
<proteinExistence type="predicted"/>
<name>A0A7Y9QUP9_9BURK</name>
<dbReference type="EMBL" id="JACCFH010000001">
    <property type="protein sequence ID" value="NYG31054.1"/>
    <property type="molecule type" value="Genomic_DNA"/>
</dbReference>
<accession>A0A7Y9QUP9</accession>
<organism evidence="1 2">
    <name type="scientific">Sphaerotilus montanus</name>
    <dbReference type="NCBI Taxonomy" id="522889"/>
    <lineage>
        <taxon>Bacteria</taxon>
        <taxon>Pseudomonadati</taxon>
        <taxon>Pseudomonadota</taxon>
        <taxon>Betaproteobacteria</taxon>
        <taxon>Burkholderiales</taxon>
        <taxon>Sphaerotilaceae</taxon>
        <taxon>Sphaerotilus</taxon>
    </lineage>
</organism>
<evidence type="ECO:0000313" key="2">
    <source>
        <dbReference type="Proteomes" id="UP000518288"/>
    </source>
</evidence>
<evidence type="ECO:0000313" key="1">
    <source>
        <dbReference type="EMBL" id="NYG31054.1"/>
    </source>
</evidence>
<dbReference type="Gene3D" id="1.25.40.290">
    <property type="entry name" value="ARM repeat domains"/>
    <property type="match status" value="1"/>
</dbReference>
<reference evidence="1 2" key="1">
    <citation type="submission" date="2020-07" db="EMBL/GenBank/DDBJ databases">
        <title>Genomic Encyclopedia of Archaeal and Bacterial Type Strains, Phase II (KMG-II): from individual species to whole genera.</title>
        <authorList>
            <person name="Goeker M."/>
        </authorList>
    </citation>
    <scope>NUCLEOTIDE SEQUENCE [LARGE SCALE GENOMIC DNA]</scope>
    <source>
        <strain evidence="1 2">DSM 21226</strain>
    </source>
</reference>
<dbReference type="RefSeq" id="WP_179631963.1">
    <property type="nucleotide sequence ID" value="NZ_JACCFH010000001.1"/>
</dbReference>
<gene>
    <name evidence="1" type="ORF">BDD16_000040</name>
</gene>
<protein>
    <submittedName>
        <fullName evidence="1">3-methyladenine DNA glycosylase AlkC</fullName>
    </submittedName>
</protein>
<dbReference type="InterPro" id="IPR016024">
    <property type="entry name" value="ARM-type_fold"/>
</dbReference>
<dbReference type="Proteomes" id="UP000518288">
    <property type="component" value="Unassembled WGS sequence"/>
</dbReference>
<keyword evidence="2" id="KW-1185">Reference proteome</keyword>
<comment type="caution">
    <text evidence="1">The sequence shown here is derived from an EMBL/GenBank/DDBJ whole genome shotgun (WGS) entry which is preliminary data.</text>
</comment>
<sequence length="390" mass="42045">MTEPFKLLLDPAVVRAIGAHLQRVAPTFDRPRFEQLALDGLDALELKARAMQLADALESTLPANFAAGAELLEAALAPVTVGDAPGGVRTGPEGLAGWALWPVGEWVARRGLDDPHRALQALHALTQRFTAEWAIRPLLLRHPDTVFATLQRWCADPSPHVRRLVSEGSRPRLPWGLQLRPLIADPAPTLPLLAALQDDPSPCVRRSVANHLNDIAKDHPAVIADWLQRHLPEASVERRALLRHASRSLIKAGDAAVLAAWGQGEALLGRAELAITPAQITLGERVQLLATLTSLSRRPQALVVDVVIHHVKANGSTSPKVFKGWNLTLAPGETRTLAKQHAVRPITTRVYYPGAHRVDLQVNGAVVASAVFELRVPGGFTPATGRSAPG</sequence>